<dbReference type="AlphaFoldDB" id="A0A915YB53"/>
<accession>A0A915YB53</accession>
<organism evidence="2 3">
    <name type="scientific">Aureispira anguillae</name>
    <dbReference type="NCBI Taxonomy" id="2864201"/>
    <lineage>
        <taxon>Bacteria</taxon>
        <taxon>Pseudomonadati</taxon>
        <taxon>Bacteroidota</taxon>
        <taxon>Saprospiria</taxon>
        <taxon>Saprospirales</taxon>
        <taxon>Saprospiraceae</taxon>
        <taxon>Aureispira</taxon>
    </lineage>
</organism>
<protein>
    <submittedName>
        <fullName evidence="2">Uncharacterized protein</fullName>
    </submittedName>
</protein>
<gene>
    <name evidence="2" type="ORF">AsAng_0005450</name>
</gene>
<name>A0A915YB53_9BACT</name>
<keyword evidence="1" id="KW-1133">Transmembrane helix</keyword>
<dbReference type="EMBL" id="AP026867">
    <property type="protein sequence ID" value="BDS09840.1"/>
    <property type="molecule type" value="Genomic_DNA"/>
</dbReference>
<keyword evidence="3" id="KW-1185">Reference proteome</keyword>
<keyword evidence="1" id="KW-0812">Transmembrane</keyword>
<dbReference type="KEGG" id="aup:AsAng_0005450"/>
<dbReference type="RefSeq" id="WP_264791194.1">
    <property type="nucleotide sequence ID" value="NZ_AP026867.1"/>
</dbReference>
<sequence length="236" mass="26842">MNCPDCNTKIPTAHLHVAADLAECPNCKLVFKIEAVKQREQLKKEMAVFDMDERPKGTWVISKDGYLRVGATAKSKYGWLSFVLGVAWLIASFFAFFAVQLSLGEFSIVYTLMGIVFIWLGLVFTWFGLLGIGGMVEVRLSQEEGVLISGMPLLKSKNQFFLDDVIDIKDEKEQLYSNRISTTIEILLEGRQSLVFGVALNDKKRNYIRKALRKIIDARKKKENYLDPDLLKHLLD</sequence>
<feature type="transmembrane region" description="Helical" evidence="1">
    <location>
        <begin position="107"/>
        <end position="132"/>
    </location>
</feature>
<feature type="transmembrane region" description="Helical" evidence="1">
    <location>
        <begin position="77"/>
        <end position="101"/>
    </location>
</feature>
<evidence type="ECO:0000256" key="1">
    <source>
        <dbReference type="SAM" id="Phobius"/>
    </source>
</evidence>
<keyword evidence="1" id="KW-0472">Membrane</keyword>
<evidence type="ECO:0000313" key="3">
    <source>
        <dbReference type="Proteomes" id="UP001060919"/>
    </source>
</evidence>
<proteinExistence type="predicted"/>
<reference evidence="2" key="1">
    <citation type="submission" date="2022-09" db="EMBL/GenBank/DDBJ databases">
        <title>Aureispira anguillicida sp. nov., isolated from Leptocephalus of Japanese eel Anguilla japonica.</title>
        <authorList>
            <person name="Yuasa K."/>
            <person name="Mekata T."/>
            <person name="Ikunari K."/>
        </authorList>
    </citation>
    <scope>NUCLEOTIDE SEQUENCE</scope>
    <source>
        <strain evidence="2">EL160426</strain>
    </source>
</reference>
<evidence type="ECO:0000313" key="2">
    <source>
        <dbReference type="EMBL" id="BDS09840.1"/>
    </source>
</evidence>
<dbReference type="Proteomes" id="UP001060919">
    <property type="component" value="Chromosome"/>
</dbReference>